<dbReference type="InterPro" id="IPR010664">
    <property type="entry name" value="LipoPS_assembly_LptC-rel"/>
</dbReference>
<protein>
    <submittedName>
        <fullName evidence="6">LPS export ABC transporter periplasmic protein LptC</fullName>
    </submittedName>
</protein>
<dbReference type="NCBIfam" id="TIGR04409">
    <property type="entry name" value="LptC_YrbK"/>
    <property type="match status" value="1"/>
</dbReference>
<dbReference type="PROSITE" id="PS51257">
    <property type="entry name" value="PROKAR_LIPOPROTEIN"/>
    <property type="match status" value="1"/>
</dbReference>
<dbReference type="GO" id="GO:0005886">
    <property type="term" value="C:plasma membrane"/>
    <property type="evidence" value="ECO:0007669"/>
    <property type="project" value="InterPro"/>
</dbReference>
<evidence type="ECO:0000313" key="7">
    <source>
        <dbReference type="Proteomes" id="UP000239590"/>
    </source>
</evidence>
<dbReference type="Gene3D" id="2.60.450.10">
    <property type="entry name" value="Lipopolysaccharide (LPS) transport protein A like domain"/>
    <property type="match status" value="1"/>
</dbReference>
<gene>
    <name evidence="6" type="primary">lptC</name>
    <name evidence="6" type="ORF">C5O19_00595</name>
</gene>
<keyword evidence="4" id="KW-1133">Transmembrane helix</keyword>
<keyword evidence="3" id="KW-0812">Transmembrane</keyword>
<keyword evidence="1" id="KW-1003">Cell membrane</keyword>
<evidence type="ECO:0000256" key="4">
    <source>
        <dbReference type="ARBA" id="ARBA00022989"/>
    </source>
</evidence>
<keyword evidence="5" id="KW-0472">Membrane</keyword>
<evidence type="ECO:0000313" key="6">
    <source>
        <dbReference type="EMBL" id="PQA58209.1"/>
    </source>
</evidence>
<evidence type="ECO:0000256" key="2">
    <source>
        <dbReference type="ARBA" id="ARBA00022519"/>
    </source>
</evidence>
<evidence type="ECO:0000256" key="3">
    <source>
        <dbReference type="ARBA" id="ARBA00022692"/>
    </source>
</evidence>
<dbReference type="InterPro" id="IPR052363">
    <property type="entry name" value="LPS_export_LptC"/>
</dbReference>
<dbReference type="AlphaFoldDB" id="A0A2S7IKP5"/>
<name>A0A2S7IKP5_9BACT</name>
<dbReference type="Pfam" id="PF06835">
    <property type="entry name" value="LptC"/>
    <property type="match status" value="1"/>
</dbReference>
<dbReference type="InterPro" id="IPR026265">
    <property type="entry name" value="LptC"/>
</dbReference>
<proteinExistence type="predicted"/>
<dbReference type="EMBL" id="PTRA01000001">
    <property type="protein sequence ID" value="PQA58209.1"/>
    <property type="molecule type" value="Genomic_DNA"/>
</dbReference>
<dbReference type="PANTHER" id="PTHR37481">
    <property type="entry name" value="LIPOPOLYSACCHARIDE EXPORT SYSTEM PROTEIN LPTC"/>
    <property type="match status" value="1"/>
</dbReference>
<evidence type="ECO:0000256" key="1">
    <source>
        <dbReference type="ARBA" id="ARBA00022475"/>
    </source>
</evidence>
<evidence type="ECO:0000256" key="5">
    <source>
        <dbReference type="ARBA" id="ARBA00023136"/>
    </source>
</evidence>
<keyword evidence="7" id="KW-1185">Reference proteome</keyword>
<dbReference type="Proteomes" id="UP000239590">
    <property type="component" value="Unassembled WGS sequence"/>
</dbReference>
<organism evidence="6 7">
    <name type="scientific">Siphonobacter curvatus</name>
    <dbReference type="NCBI Taxonomy" id="2094562"/>
    <lineage>
        <taxon>Bacteria</taxon>
        <taxon>Pseudomonadati</taxon>
        <taxon>Bacteroidota</taxon>
        <taxon>Cytophagia</taxon>
        <taxon>Cytophagales</taxon>
        <taxon>Cytophagaceae</taxon>
        <taxon>Siphonobacter</taxon>
    </lineage>
</organism>
<reference evidence="7" key="1">
    <citation type="submission" date="2018-02" db="EMBL/GenBank/DDBJ databases">
        <title>Genome sequencing of Solimonas sp. HR-BB.</title>
        <authorList>
            <person name="Lee Y."/>
            <person name="Jeon C.O."/>
        </authorList>
    </citation>
    <scope>NUCLEOTIDE SEQUENCE [LARGE SCALE GENOMIC DNA]</scope>
    <source>
        <strain evidence="7">HR-U</strain>
    </source>
</reference>
<dbReference type="GO" id="GO:0017089">
    <property type="term" value="F:glycolipid transfer activity"/>
    <property type="evidence" value="ECO:0007669"/>
    <property type="project" value="TreeGrafter"/>
</dbReference>
<keyword evidence="2" id="KW-0997">Cell inner membrane</keyword>
<dbReference type="GO" id="GO:0030288">
    <property type="term" value="C:outer membrane-bounded periplasmic space"/>
    <property type="evidence" value="ECO:0007669"/>
    <property type="project" value="TreeGrafter"/>
</dbReference>
<accession>A0A2S7IKP5</accession>
<dbReference type="GO" id="GO:0015221">
    <property type="term" value="F:lipopolysaccharide transmembrane transporter activity"/>
    <property type="evidence" value="ECO:0007669"/>
    <property type="project" value="InterPro"/>
</dbReference>
<comment type="caution">
    <text evidence="6">The sequence shown here is derived from an EMBL/GenBank/DDBJ whole genome shotgun (WGS) entry which is preliminary data.</text>
</comment>
<dbReference type="PANTHER" id="PTHR37481:SF1">
    <property type="entry name" value="LIPOPOLYSACCHARIDE EXPORT SYSTEM PROTEIN LPTC"/>
    <property type="match status" value="1"/>
</dbReference>
<sequence>MIEAMRQVTLFLTCILLSAFGLMACEEKQVVSSKPYTGPQQETYDVQVVYSDSGHKVIRMVTPVQLDLLTGDRIFPKEIRLYFYDKAGTEHTWLRADSGRYIRMQNLYRMIGHVKIENRIKQETLETDELFWSPDRKRIYTDRPVTSRTPTGVTNGTGLVATQDFKQYGLGKVRNSQMQVNDLPE</sequence>